<evidence type="ECO:0000259" key="4">
    <source>
        <dbReference type="PROSITE" id="PS50878"/>
    </source>
</evidence>
<feature type="region of interest" description="Disordered" evidence="2">
    <location>
        <begin position="1"/>
        <end position="45"/>
    </location>
</feature>
<feature type="compositionally biased region" description="Polar residues" evidence="2">
    <location>
        <begin position="311"/>
        <end position="321"/>
    </location>
</feature>
<organism evidence="5">
    <name type="scientific">Fagus sylvatica</name>
    <name type="common">Beechnut</name>
    <dbReference type="NCBI Taxonomy" id="28930"/>
    <lineage>
        <taxon>Eukaryota</taxon>
        <taxon>Viridiplantae</taxon>
        <taxon>Streptophyta</taxon>
        <taxon>Embryophyta</taxon>
        <taxon>Tracheophyta</taxon>
        <taxon>Spermatophyta</taxon>
        <taxon>Magnoliopsida</taxon>
        <taxon>eudicotyledons</taxon>
        <taxon>Gunneridae</taxon>
        <taxon>Pentapetalae</taxon>
        <taxon>rosids</taxon>
        <taxon>fabids</taxon>
        <taxon>Fagales</taxon>
        <taxon>Fagaceae</taxon>
        <taxon>Fagus</taxon>
    </lineage>
</organism>
<dbReference type="PROSITE" id="PS50878">
    <property type="entry name" value="RT_POL"/>
    <property type="match status" value="1"/>
</dbReference>
<dbReference type="InterPro" id="IPR000477">
    <property type="entry name" value="RT_dom"/>
</dbReference>
<dbReference type="Pfam" id="PF00078">
    <property type="entry name" value="RVT_1"/>
    <property type="match status" value="1"/>
</dbReference>
<dbReference type="PANTHER" id="PTHR31286:SF99">
    <property type="entry name" value="DUF4283 DOMAIN-CONTAINING PROTEIN"/>
    <property type="match status" value="1"/>
</dbReference>
<dbReference type="EMBL" id="OIVN01001286">
    <property type="protein sequence ID" value="SPC92169.1"/>
    <property type="molecule type" value="Genomic_DNA"/>
</dbReference>
<dbReference type="InterPro" id="IPR001878">
    <property type="entry name" value="Znf_CCHC"/>
</dbReference>
<dbReference type="Pfam" id="PF14111">
    <property type="entry name" value="DUF4283"/>
    <property type="match status" value="1"/>
</dbReference>
<evidence type="ECO:0000259" key="3">
    <source>
        <dbReference type="PROSITE" id="PS50158"/>
    </source>
</evidence>
<feature type="compositionally biased region" description="Basic and acidic residues" evidence="2">
    <location>
        <begin position="1"/>
        <end position="10"/>
    </location>
</feature>
<dbReference type="PANTHER" id="PTHR31286">
    <property type="entry name" value="GLYCINE-RICH CELL WALL STRUCTURAL PROTEIN 1.8-LIKE"/>
    <property type="match status" value="1"/>
</dbReference>
<keyword evidence="1" id="KW-0863">Zinc-finger</keyword>
<dbReference type="SUPFAM" id="SSF56672">
    <property type="entry name" value="DNA/RNA polymerases"/>
    <property type="match status" value="1"/>
</dbReference>
<evidence type="ECO:0008006" key="6">
    <source>
        <dbReference type="Google" id="ProtNLM"/>
    </source>
</evidence>
<feature type="domain" description="CCHC-type" evidence="3">
    <location>
        <begin position="249"/>
        <end position="263"/>
    </location>
</feature>
<dbReference type="InterPro" id="IPR036397">
    <property type="entry name" value="RNaseH_sf"/>
</dbReference>
<feature type="compositionally biased region" description="Polar residues" evidence="2">
    <location>
        <begin position="330"/>
        <end position="347"/>
    </location>
</feature>
<feature type="domain" description="Reverse transcriptase" evidence="4">
    <location>
        <begin position="956"/>
        <end position="1225"/>
    </location>
</feature>
<proteinExistence type="predicted"/>
<feature type="region of interest" description="Disordered" evidence="2">
    <location>
        <begin position="311"/>
        <end position="437"/>
    </location>
</feature>
<dbReference type="InterPro" id="IPR036691">
    <property type="entry name" value="Endo/exonu/phosph_ase_sf"/>
</dbReference>
<dbReference type="Gene3D" id="3.30.420.10">
    <property type="entry name" value="Ribonuclease H-like superfamily/Ribonuclease H"/>
    <property type="match status" value="1"/>
</dbReference>
<dbReference type="InterPro" id="IPR043502">
    <property type="entry name" value="DNA/RNA_pol_sf"/>
</dbReference>
<dbReference type="CDD" id="cd01650">
    <property type="entry name" value="RT_nLTR_like"/>
    <property type="match status" value="1"/>
</dbReference>
<evidence type="ECO:0000256" key="2">
    <source>
        <dbReference type="SAM" id="MobiDB-lite"/>
    </source>
</evidence>
<dbReference type="GO" id="GO:0003676">
    <property type="term" value="F:nucleic acid binding"/>
    <property type="evidence" value="ECO:0007669"/>
    <property type="project" value="InterPro"/>
</dbReference>
<feature type="compositionally biased region" description="Basic residues" evidence="2">
    <location>
        <begin position="20"/>
        <end position="30"/>
    </location>
</feature>
<feature type="region of interest" description="Disordered" evidence="2">
    <location>
        <begin position="266"/>
        <end position="297"/>
    </location>
</feature>
<dbReference type="CDD" id="cd06222">
    <property type="entry name" value="RNase_H_like"/>
    <property type="match status" value="1"/>
</dbReference>
<dbReference type="PROSITE" id="PS50158">
    <property type="entry name" value="ZF_CCHC"/>
    <property type="match status" value="1"/>
</dbReference>
<keyword evidence="1" id="KW-0479">Metal-binding</keyword>
<evidence type="ECO:0000256" key="1">
    <source>
        <dbReference type="PROSITE-ProRule" id="PRU00047"/>
    </source>
</evidence>
<feature type="compositionally biased region" description="Polar residues" evidence="2">
    <location>
        <begin position="373"/>
        <end position="386"/>
    </location>
</feature>
<dbReference type="InterPro" id="IPR002156">
    <property type="entry name" value="RNaseH_domain"/>
</dbReference>
<dbReference type="SUPFAM" id="SSF53098">
    <property type="entry name" value="Ribonuclease H-like"/>
    <property type="match status" value="1"/>
</dbReference>
<dbReference type="InterPro" id="IPR040256">
    <property type="entry name" value="At4g02000-like"/>
</dbReference>
<dbReference type="InterPro" id="IPR012337">
    <property type="entry name" value="RNaseH-like_sf"/>
</dbReference>
<dbReference type="Gene3D" id="3.60.10.10">
    <property type="entry name" value="Endonuclease/exonuclease/phosphatase"/>
    <property type="match status" value="1"/>
</dbReference>
<reference evidence="5" key="1">
    <citation type="submission" date="2018-02" db="EMBL/GenBank/DDBJ databases">
        <authorList>
            <person name="Cohen D.B."/>
            <person name="Kent A.D."/>
        </authorList>
    </citation>
    <scope>NUCLEOTIDE SEQUENCE</scope>
</reference>
<gene>
    <name evidence="5" type="ORF">FSB_LOCUS20051</name>
</gene>
<dbReference type="Pfam" id="PF13456">
    <property type="entry name" value="RVT_3"/>
    <property type="match status" value="1"/>
</dbReference>
<feature type="compositionally biased region" description="Low complexity" evidence="2">
    <location>
        <begin position="362"/>
        <end position="372"/>
    </location>
</feature>
<dbReference type="InterPro" id="IPR025558">
    <property type="entry name" value="DUF4283"/>
</dbReference>
<dbReference type="InterPro" id="IPR044730">
    <property type="entry name" value="RNase_H-like_dom_plant"/>
</dbReference>
<accession>A0A2N9FYT5</accession>
<feature type="compositionally biased region" description="Basic and acidic residues" evidence="2">
    <location>
        <begin position="427"/>
        <end position="437"/>
    </location>
</feature>
<dbReference type="GO" id="GO:0004523">
    <property type="term" value="F:RNA-DNA hybrid ribonuclease activity"/>
    <property type="evidence" value="ECO:0007669"/>
    <property type="project" value="InterPro"/>
</dbReference>
<dbReference type="InterPro" id="IPR005135">
    <property type="entry name" value="Endo/exonuclease/phosphatase"/>
</dbReference>
<dbReference type="Pfam" id="PF03372">
    <property type="entry name" value="Exo_endo_phos"/>
    <property type="match status" value="1"/>
</dbReference>
<evidence type="ECO:0000313" key="5">
    <source>
        <dbReference type="EMBL" id="SPC92169.1"/>
    </source>
</evidence>
<keyword evidence="1" id="KW-0862">Zinc</keyword>
<sequence>MSELSERERSLEEDDILSRSTKKYKDHHHTPLGTTGNPFIPSFGELSRSEDVESDEEVETPGAGCVAIGLTREEKLRIRAPWASSLIVKTFGRNVGFMYISTKTRSLWNPVGRMDCIDIGHDYFLIKFELQTDLDNVLKGGPWFVGQHFLAIRQWEPDFRPSSATFSSVAVWVRFPELPLEYYEPSLLKKMGNAIGPVLRFDSHTVNGVRGRYARLCIQVNLDKPLPQSILIGQGRVQAIQYEGINQLCFSCGRIGHRKENCPFVIRAPSPPKTATDENPESTTATKPILTQPPRTQPMLLVGEVLSPITGSHNNTSSFTGQREGKRKSYASSEKVTSITVQSTSSARRNKDKGKGKSVILKTTTSPKSTPTFLSDSHLLSNQTHTPLRDLSSPTPPIFSFGHGSTSGKMGDLSPKQNHPSGRRDHHRDPSRSHFDLGLVRSRDDESLAKHIPTHGEEQDLRISRSLRSGVDSHSKSVVVLPHGSTSSTTPRSNDFKLLCSDLAAVPLRTLTDRARGGASVQRNCPTENLADNPDGMCCDEQHLSGEADAVLHANPSLHSSDQKLNGATGTSETCNDSIPEYLEAERGVDPRMEIEGRAMKPKFKQTFMELVNWHHPVIFVVTETRMSGTKADNILRSLPFDGGFSTDTIGFAGGIWLLWRSDLVDVEVISATEQEVHALVRVSPSSTPWLLSAIYASPRFADRLVLWNNLKLIADSHNIPWAVMGDFNDIVSPDEKFGGNPICRTRVQAYLNSQIHHLARINSDHCPLLLKLDPPPPSSTDRPFRFQPCWLNHPDFPRVVKEAWQGHNDNLSTAISEFITSAQTWNSEVFGNIFTNKRRLLARLLGIQKALARHPSSTLLQLQSNLSDELNQILNLEEELWAIKSPYSSPLPCWGAILSTDEANSIASPPLDSEILSALNSMKPFKAPGNDGLHAGFFQRFWMIVGPSVKTAVKNIFSTGIMPPNLNQTLIALVPKQQGPETLNHYRPISLCNTVYKIITKLLVLRIKPYLPALVSPFQTAFVSGRRGSDNLIIAQELVYTLSKKRGKQGFMIVKIDLEKAFDRMEWSFVRRVLIHFGFPPMIIKLILSCISSTSTSLLFNGSKLSPFLASRGLRQGDPLSPYLFILCMEFLGALIDRKCDSGDWTKVKASRGGPGFSHVFFADDLLLFAKANDRNCAAIVNVLDEFCSMSGQKVSYTKSRIFFSPNVPASTKHSICDYMGFLPTDSLGKYLGFPILHKRQSASDFHIITERVQAKLAGWKSKLLSPAGKLVLIQSAVTPIPEYVMQCMSVPLKHEDRNKALLAKLCWRISTDHTSPWAQMLTQKYLCPSRLTPSGKKLPCSRIWAACKLGGIIFTQGIKWHIQNGNHVLFWLDWWLPSGPLHTLISGPLLLDDLSLTVADVHPFGGQWLLWTSSHLFSLINLLLELLATPFSSNPLSNDLVLWAFSSNGAFSLHSAYLLSKGFIPAKPSPSLSTSWIWKASTTPRIKFFLWLCFHHSLPTCDVLAHRGISLLSIALYHCSTSLRHPLAAGWKQNCTSNAHSVQRRLPWKILFPFALWQLWLHRNQFLFSKGIIDTGFLHQCVTKGIEFAAIVPNHLLRTPCIPKRIKWLKPAPGWVKLNTDGAYSSTRGLAGGGGLLRDSNGTWIHGFARFLGNCSSTIAELWALKDGLSLAHSLGFSLISIELDAEMVVLLLKNPSTINLVMEPLLSDCRHLLQLFDNPVVQHVYREANQCADALATLGLNLHVPFMDFVHPPSVVETLLAFDKAELFCTRLFCA</sequence>
<protein>
    <recommendedName>
        <fullName evidence="6">CCHC-type domain-containing protein</fullName>
    </recommendedName>
</protein>
<dbReference type="SUPFAM" id="SSF56219">
    <property type="entry name" value="DNase I-like"/>
    <property type="match status" value="1"/>
</dbReference>
<name>A0A2N9FYT5_FAGSY</name>
<dbReference type="GO" id="GO:0008270">
    <property type="term" value="F:zinc ion binding"/>
    <property type="evidence" value="ECO:0007669"/>
    <property type="project" value="UniProtKB-KW"/>
</dbReference>